<dbReference type="SUPFAM" id="SSF55729">
    <property type="entry name" value="Acyl-CoA N-acyltransferases (Nat)"/>
    <property type="match status" value="1"/>
</dbReference>
<evidence type="ECO:0000259" key="1">
    <source>
        <dbReference type="Pfam" id="PF13302"/>
    </source>
</evidence>
<dbReference type="EMBL" id="CADCVJ010000224">
    <property type="protein sequence ID" value="CAA9493107.1"/>
    <property type="molecule type" value="Genomic_DNA"/>
</dbReference>
<proteinExistence type="predicted"/>
<feature type="domain" description="N-acetyltransferase" evidence="1">
    <location>
        <begin position="9"/>
        <end position="149"/>
    </location>
</feature>
<dbReference type="Pfam" id="PF13302">
    <property type="entry name" value="Acetyltransf_3"/>
    <property type="match status" value="1"/>
</dbReference>
<dbReference type="InterPro" id="IPR016181">
    <property type="entry name" value="Acyl_CoA_acyltransferase"/>
</dbReference>
<gene>
    <name evidence="2" type="ORF">AVDCRST_MAG38-2762</name>
</gene>
<dbReference type="GO" id="GO:0005737">
    <property type="term" value="C:cytoplasm"/>
    <property type="evidence" value="ECO:0007669"/>
    <property type="project" value="TreeGrafter"/>
</dbReference>
<protein>
    <recommendedName>
        <fullName evidence="1">N-acetyltransferase domain-containing protein</fullName>
    </recommendedName>
</protein>
<dbReference type="GO" id="GO:0008999">
    <property type="term" value="F:protein-N-terminal-alanine acetyltransferase activity"/>
    <property type="evidence" value="ECO:0007669"/>
    <property type="project" value="TreeGrafter"/>
</dbReference>
<reference evidence="2" key="1">
    <citation type="submission" date="2020-02" db="EMBL/GenBank/DDBJ databases">
        <authorList>
            <person name="Meier V. D."/>
        </authorList>
    </citation>
    <scope>NUCLEOTIDE SEQUENCE</scope>
    <source>
        <strain evidence="2">AVDCRST_MAG38</strain>
    </source>
</reference>
<dbReference type="Gene3D" id="3.40.630.30">
    <property type="match status" value="1"/>
</dbReference>
<dbReference type="InterPro" id="IPR051908">
    <property type="entry name" value="Ribosomal_N-acetyltransferase"/>
</dbReference>
<dbReference type="AlphaFoldDB" id="A0A6J4S9M5"/>
<dbReference type="PANTHER" id="PTHR43441">
    <property type="entry name" value="RIBOSOMAL-PROTEIN-SERINE ACETYLTRANSFERASE"/>
    <property type="match status" value="1"/>
</dbReference>
<organism evidence="2">
    <name type="scientific">uncultured Solirubrobacteraceae bacterium</name>
    <dbReference type="NCBI Taxonomy" id="1162706"/>
    <lineage>
        <taxon>Bacteria</taxon>
        <taxon>Bacillati</taxon>
        <taxon>Actinomycetota</taxon>
        <taxon>Thermoleophilia</taxon>
        <taxon>Solirubrobacterales</taxon>
        <taxon>Solirubrobacteraceae</taxon>
        <taxon>environmental samples</taxon>
    </lineage>
</organism>
<sequence length="163" mass="17589">MGVVIRTDRLELRPLDDEGARAVLRGQPPDGVLWASGYPLPSTVETAALVLDSGPPGRQPPHPFVSFQILRRDQPCVIGDCGFGAPPDSDGAVEIRWELIDRLLGRGLESEALEALIGFAFTRDEVVCVRASAAAGDFGRRRALERAGMMTVGEDAGRIYFEA</sequence>
<dbReference type="InterPro" id="IPR000182">
    <property type="entry name" value="GNAT_dom"/>
</dbReference>
<evidence type="ECO:0000313" key="2">
    <source>
        <dbReference type="EMBL" id="CAA9493107.1"/>
    </source>
</evidence>
<name>A0A6J4S9M5_9ACTN</name>
<dbReference type="PANTHER" id="PTHR43441:SF6">
    <property type="entry name" value="N-ACETYLTRANSFERASE DOMAIN-CONTAINING PROTEIN"/>
    <property type="match status" value="1"/>
</dbReference>
<accession>A0A6J4S9M5</accession>
<dbReference type="GO" id="GO:1990189">
    <property type="term" value="F:protein N-terminal-serine acetyltransferase activity"/>
    <property type="evidence" value="ECO:0007669"/>
    <property type="project" value="TreeGrafter"/>
</dbReference>